<dbReference type="InterPro" id="IPR003594">
    <property type="entry name" value="HATPase_dom"/>
</dbReference>
<evidence type="ECO:0000259" key="15">
    <source>
        <dbReference type="PROSITE" id="PS50109"/>
    </source>
</evidence>
<dbReference type="Proteomes" id="UP000293874">
    <property type="component" value="Unassembled WGS sequence"/>
</dbReference>
<reference evidence="17 18" key="1">
    <citation type="submission" date="2019-02" db="EMBL/GenBank/DDBJ databases">
        <title>Genomic Encyclopedia of Type Strains, Phase IV (KMG-IV): sequencing the most valuable type-strain genomes for metagenomic binning, comparative biology and taxonomic classification.</title>
        <authorList>
            <person name="Goeker M."/>
        </authorList>
    </citation>
    <scope>NUCLEOTIDE SEQUENCE [LARGE SCALE GENOMIC DNA]</scope>
    <source>
        <strain evidence="17 18">DSM 18116</strain>
    </source>
</reference>
<feature type="transmembrane region" description="Helical" evidence="14">
    <location>
        <begin position="945"/>
        <end position="967"/>
    </location>
</feature>
<evidence type="ECO:0000256" key="10">
    <source>
        <dbReference type="ARBA" id="ARBA00022840"/>
    </source>
</evidence>
<dbReference type="AlphaFoldDB" id="A0A4Q7N0A0"/>
<dbReference type="SMART" id="SM00388">
    <property type="entry name" value="HisKA"/>
    <property type="match status" value="1"/>
</dbReference>
<dbReference type="InterPro" id="IPR050398">
    <property type="entry name" value="HssS/ArlS-like"/>
</dbReference>
<dbReference type="PROSITE" id="PS50885">
    <property type="entry name" value="HAMP"/>
    <property type="match status" value="1"/>
</dbReference>
<dbReference type="PROSITE" id="PS50109">
    <property type="entry name" value="HIS_KIN"/>
    <property type="match status" value="1"/>
</dbReference>
<dbReference type="GO" id="GO:0005886">
    <property type="term" value="C:plasma membrane"/>
    <property type="evidence" value="ECO:0007669"/>
    <property type="project" value="UniProtKB-SubCell"/>
</dbReference>
<feature type="transmembrane region" description="Helical" evidence="14">
    <location>
        <begin position="245"/>
        <end position="267"/>
    </location>
</feature>
<name>A0A4Q7N0A0_9BACT</name>
<feature type="transmembrane region" description="Helical" evidence="14">
    <location>
        <begin position="12"/>
        <end position="33"/>
    </location>
</feature>
<dbReference type="SMART" id="SM00387">
    <property type="entry name" value="HATPase_c"/>
    <property type="match status" value="1"/>
</dbReference>
<feature type="transmembrane region" description="Helical" evidence="14">
    <location>
        <begin position="329"/>
        <end position="354"/>
    </location>
</feature>
<keyword evidence="5" id="KW-0597">Phosphoprotein</keyword>
<evidence type="ECO:0000256" key="7">
    <source>
        <dbReference type="ARBA" id="ARBA00022692"/>
    </source>
</evidence>
<dbReference type="Pfam" id="PF00512">
    <property type="entry name" value="HisKA"/>
    <property type="match status" value="1"/>
</dbReference>
<dbReference type="GO" id="GO:0005524">
    <property type="term" value="F:ATP binding"/>
    <property type="evidence" value="ECO:0007669"/>
    <property type="project" value="UniProtKB-KW"/>
</dbReference>
<accession>A0A4Q7N0A0</accession>
<keyword evidence="6" id="KW-0808">Transferase</keyword>
<evidence type="ECO:0000313" key="18">
    <source>
        <dbReference type="Proteomes" id="UP000293874"/>
    </source>
</evidence>
<evidence type="ECO:0000256" key="12">
    <source>
        <dbReference type="ARBA" id="ARBA00023012"/>
    </source>
</evidence>
<dbReference type="PANTHER" id="PTHR45528">
    <property type="entry name" value="SENSOR HISTIDINE KINASE CPXA"/>
    <property type="match status" value="1"/>
</dbReference>
<dbReference type="SUPFAM" id="SSF47384">
    <property type="entry name" value="Homodimeric domain of signal transducing histidine kinase"/>
    <property type="match status" value="1"/>
</dbReference>
<feature type="transmembrane region" description="Helical" evidence="14">
    <location>
        <begin position="287"/>
        <end position="308"/>
    </location>
</feature>
<dbReference type="InterPro" id="IPR004358">
    <property type="entry name" value="Sig_transdc_His_kin-like_C"/>
</dbReference>
<keyword evidence="9" id="KW-0418">Kinase</keyword>
<evidence type="ECO:0000256" key="4">
    <source>
        <dbReference type="ARBA" id="ARBA00022475"/>
    </source>
</evidence>
<feature type="transmembrane region" description="Helical" evidence="14">
    <location>
        <begin position="407"/>
        <end position="424"/>
    </location>
</feature>
<feature type="transmembrane region" description="Helical" evidence="14">
    <location>
        <begin position="215"/>
        <end position="233"/>
    </location>
</feature>
<dbReference type="InterPro" id="IPR036890">
    <property type="entry name" value="HATPase_C_sf"/>
</dbReference>
<gene>
    <name evidence="17" type="ORF">EV199_0867</name>
</gene>
<evidence type="ECO:0000256" key="9">
    <source>
        <dbReference type="ARBA" id="ARBA00022777"/>
    </source>
</evidence>
<keyword evidence="13 14" id="KW-0472">Membrane</keyword>
<dbReference type="InterPro" id="IPR003660">
    <property type="entry name" value="HAMP_dom"/>
</dbReference>
<evidence type="ECO:0000256" key="11">
    <source>
        <dbReference type="ARBA" id="ARBA00022989"/>
    </source>
</evidence>
<feature type="transmembrane region" description="Helical" evidence="14">
    <location>
        <begin position="464"/>
        <end position="481"/>
    </location>
</feature>
<dbReference type="RefSeq" id="WP_130539425.1">
    <property type="nucleotide sequence ID" value="NZ_SGXA01000001.1"/>
</dbReference>
<feature type="transmembrane region" description="Helical" evidence="14">
    <location>
        <begin position="769"/>
        <end position="793"/>
    </location>
</feature>
<feature type="domain" description="HAMP" evidence="16">
    <location>
        <begin position="969"/>
        <end position="1021"/>
    </location>
</feature>
<keyword evidence="8" id="KW-0547">Nucleotide-binding</keyword>
<protein>
    <recommendedName>
        <fullName evidence="3">histidine kinase</fullName>
        <ecNumber evidence="3">2.7.13.3</ecNumber>
    </recommendedName>
</protein>
<dbReference type="Pfam" id="PF02518">
    <property type="entry name" value="HATPase_c"/>
    <property type="match status" value="1"/>
</dbReference>
<sequence length="1251" mass="143670">MKQLVSNWLLKNVYLLAAIALFAAAFILNKYVIDNTAARYYARQIEKKIQEKEKDFNKLIADVHLLSSLADRAYTEDTLQTVLDTRKGYGIFIFRREAFVEPQLKFWNTQIAVPPAVPQHKDTTLVVRLNNGVYIHVVKLMKLDDGKNYSVEALIPVLYKYFVENENLRKEFADAPDAVRRVDIANSITEFPVSDLNGQVLLYLQRISVHQLEHSNWSIALVAIGFFFLFLYLHQLADRVREMYGLWYGVLFLIGSIVLLRLGTYYFPDVLDLRQFELFDPAIYGSSFVLSSLGDLLINSLLFTWIIVFINRRFDTSRIHPYSEPWKNWLLLCVILTAQVIFTFTFAGIVQSLVADAQISFNVTNFFSLTQYSFIGFVILATLALSFFFLSQILLTIAGRLVGDRNYITFIITGFIGLLLLSFNRNNSIVELNLFVLPWLVVFVWLMQLKIFAGLNLRLNISEVLFWLAIFSSSISAVIIFENRKIEFEQRKRFAEKLTMQADPSGERLLSIAMAYLDNNFLAPNFHRFEDRQSNAMLKDSIVKTNFTAYLNKYDTKVYTFNKETAPLFNSDPGSFDTLNTIFRIQGKPTSIPDMAYFERSFDKYSYIFRKEVRDANDSTIGYFFILSDPKRYKSDALIPELFKQSRELVPEYSTVYSYGIYDSLRLVNHYNDYPFPTELQPGQISRDEFRVVSRGDYEELWYRGLPDKVVVIAQKNSSFMEAITLFAYLFSTFLFLMASYRLVSLLIKSRLQWSAIKQSWQLSIRSQIHSTIISVSLLSFVVIGIATILFFVNRYHRNNQDRLSRAIQIMGNEVKKKIVDHAIFNDGVMLYEPGFNDEMKDLMGEISEIHGTDVNLYDTLGDLKVSSHADIYYRGVLSEKMNPLAYFRLNNLHQVQAVTDEQVGKINYLSIYSPVRDESGNAVAYLNIPSYSTQGELKQEISNFLVTIITLNAFIFLISGAIAVFITNRITSSFTIITQKMRDINLRQVNQEIEWKRNDEIGVLVKEYNKMVQKLEESADALAKSEREGAWRQMARQVAHEIKNPLTPMKLSIQYLQKAIDNNSPDVKTMTGNVARTLIEQIDHLSKIASDFSQFANIGNPRNEVFDLHELLYSLSSLYTATENLDFAWEPVSSKVMVFADKTQLNRLFTNLMQNALEAASSHDLRIVRMHEELEDDHIIVSISDNGEGIPEQTRSKIFTPNFTTKSSGTGLGLAMSKGIVEQARGEIWFSTVEGEGTVFFVKLPVLRTS</sequence>
<dbReference type="Gene3D" id="6.10.340.10">
    <property type="match status" value="1"/>
</dbReference>
<dbReference type="SUPFAM" id="SSF55874">
    <property type="entry name" value="ATPase domain of HSP90 chaperone/DNA topoisomerase II/histidine kinase"/>
    <property type="match status" value="1"/>
</dbReference>
<proteinExistence type="predicted"/>
<feature type="transmembrane region" description="Helical" evidence="14">
    <location>
        <begin position="726"/>
        <end position="748"/>
    </location>
</feature>
<evidence type="ECO:0000313" key="17">
    <source>
        <dbReference type="EMBL" id="RZS75011.1"/>
    </source>
</evidence>
<feature type="transmembrane region" description="Helical" evidence="14">
    <location>
        <begin position="436"/>
        <end position="457"/>
    </location>
</feature>
<comment type="catalytic activity">
    <reaction evidence="1">
        <text>ATP + protein L-histidine = ADP + protein N-phospho-L-histidine.</text>
        <dbReference type="EC" id="2.7.13.3"/>
    </reaction>
</comment>
<evidence type="ECO:0000256" key="3">
    <source>
        <dbReference type="ARBA" id="ARBA00012438"/>
    </source>
</evidence>
<dbReference type="EMBL" id="SGXA01000001">
    <property type="protein sequence ID" value="RZS75011.1"/>
    <property type="molecule type" value="Genomic_DNA"/>
</dbReference>
<dbReference type="CDD" id="cd00075">
    <property type="entry name" value="HATPase"/>
    <property type="match status" value="1"/>
</dbReference>
<comment type="subcellular location">
    <subcellularLocation>
        <location evidence="2">Cell membrane</location>
        <topology evidence="2">Multi-pass membrane protein</topology>
    </subcellularLocation>
</comment>
<dbReference type="Gene3D" id="3.30.565.10">
    <property type="entry name" value="Histidine kinase-like ATPase, C-terminal domain"/>
    <property type="match status" value="1"/>
</dbReference>
<dbReference type="PRINTS" id="PR00344">
    <property type="entry name" value="BCTRLSENSOR"/>
</dbReference>
<dbReference type="InterPro" id="IPR003661">
    <property type="entry name" value="HisK_dim/P_dom"/>
</dbReference>
<keyword evidence="18" id="KW-1185">Reference proteome</keyword>
<dbReference type="GO" id="GO:0000155">
    <property type="term" value="F:phosphorelay sensor kinase activity"/>
    <property type="evidence" value="ECO:0007669"/>
    <property type="project" value="InterPro"/>
</dbReference>
<keyword evidence="11 14" id="KW-1133">Transmembrane helix</keyword>
<keyword evidence="7 14" id="KW-0812">Transmembrane</keyword>
<evidence type="ECO:0000256" key="1">
    <source>
        <dbReference type="ARBA" id="ARBA00000085"/>
    </source>
</evidence>
<evidence type="ECO:0000256" key="13">
    <source>
        <dbReference type="ARBA" id="ARBA00023136"/>
    </source>
</evidence>
<dbReference type="EC" id="2.7.13.3" evidence="3"/>
<keyword evidence="10" id="KW-0067">ATP-binding</keyword>
<comment type="caution">
    <text evidence="17">The sequence shown here is derived from an EMBL/GenBank/DDBJ whole genome shotgun (WGS) entry which is preliminary data.</text>
</comment>
<dbReference type="SUPFAM" id="SSF158472">
    <property type="entry name" value="HAMP domain-like"/>
    <property type="match status" value="1"/>
</dbReference>
<evidence type="ECO:0000259" key="16">
    <source>
        <dbReference type="PROSITE" id="PS50885"/>
    </source>
</evidence>
<dbReference type="InterPro" id="IPR036097">
    <property type="entry name" value="HisK_dim/P_sf"/>
</dbReference>
<dbReference type="InterPro" id="IPR005467">
    <property type="entry name" value="His_kinase_dom"/>
</dbReference>
<dbReference type="Gene3D" id="1.10.287.130">
    <property type="match status" value="1"/>
</dbReference>
<feature type="transmembrane region" description="Helical" evidence="14">
    <location>
        <begin position="374"/>
        <end position="395"/>
    </location>
</feature>
<evidence type="ECO:0000256" key="5">
    <source>
        <dbReference type="ARBA" id="ARBA00022553"/>
    </source>
</evidence>
<keyword evidence="4" id="KW-1003">Cell membrane</keyword>
<evidence type="ECO:0000256" key="2">
    <source>
        <dbReference type="ARBA" id="ARBA00004651"/>
    </source>
</evidence>
<evidence type="ECO:0000256" key="8">
    <source>
        <dbReference type="ARBA" id="ARBA00022741"/>
    </source>
</evidence>
<organism evidence="17 18">
    <name type="scientific">Pseudobacter ginsenosidimutans</name>
    <dbReference type="NCBI Taxonomy" id="661488"/>
    <lineage>
        <taxon>Bacteria</taxon>
        <taxon>Pseudomonadati</taxon>
        <taxon>Bacteroidota</taxon>
        <taxon>Chitinophagia</taxon>
        <taxon>Chitinophagales</taxon>
        <taxon>Chitinophagaceae</taxon>
        <taxon>Pseudobacter</taxon>
    </lineage>
</organism>
<dbReference type="PANTHER" id="PTHR45528:SF1">
    <property type="entry name" value="SENSOR HISTIDINE KINASE CPXA"/>
    <property type="match status" value="1"/>
</dbReference>
<feature type="domain" description="Histidine kinase" evidence="15">
    <location>
        <begin position="1038"/>
        <end position="1249"/>
    </location>
</feature>
<keyword evidence="12" id="KW-0902">Two-component regulatory system</keyword>
<evidence type="ECO:0000256" key="6">
    <source>
        <dbReference type="ARBA" id="ARBA00022679"/>
    </source>
</evidence>
<dbReference type="CDD" id="cd00082">
    <property type="entry name" value="HisKA"/>
    <property type="match status" value="1"/>
</dbReference>
<evidence type="ECO:0000256" key="14">
    <source>
        <dbReference type="SAM" id="Phobius"/>
    </source>
</evidence>